<dbReference type="AlphaFoldDB" id="A0A4U3ACZ8"/>
<gene>
    <name evidence="1" type="ORF">FC701_10415</name>
</gene>
<evidence type="ECO:0000313" key="1">
    <source>
        <dbReference type="EMBL" id="TKI85362.1"/>
    </source>
</evidence>
<proteinExistence type="predicted"/>
<organism evidence="1 2">
    <name type="scientific">Bacillus mycoides</name>
    <dbReference type="NCBI Taxonomy" id="1405"/>
    <lineage>
        <taxon>Bacteria</taxon>
        <taxon>Bacillati</taxon>
        <taxon>Bacillota</taxon>
        <taxon>Bacilli</taxon>
        <taxon>Bacillales</taxon>
        <taxon>Bacillaceae</taxon>
        <taxon>Bacillus</taxon>
        <taxon>Bacillus cereus group</taxon>
    </lineage>
</organism>
<name>A0A4U3ACZ8_BACMY</name>
<evidence type="ECO:0000313" key="2">
    <source>
        <dbReference type="Proteomes" id="UP000305524"/>
    </source>
</evidence>
<reference evidence="1 2" key="1">
    <citation type="journal article" date="2019" name="Environ. Microbiol.">
        <title>An active ?-lactamase is a part of an orchestrated cell wall stress resistance network of Bacillus subtilis and related rhizosphere species.</title>
        <authorList>
            <person name="Bucher T."/>
            <person name="Keren-Paz A."/>
            <person name="Hausser J."/>
            <person name="Olender T."/>
            <person name="Cytryn E."/>
            <person name="Kolodkin-Gal I."/>
        </authorList>
    </citation>
    <scope>NUCLEOTIDE SEQUENCE [LARGE SCALE GENOMIC DNA]</scope>
    <source>
        <strain evidence="1 2">I186</strain>
    </source>
</reference>
<dbReference type="RefSeq" id="WP_137057535.1">
    <property type="nucleotide sequence ID" value="NZ_SZOD01000208.1"/>
</dbReference>
<accession>A0A4U3ACZ8</accession>
<comment type="caution">
    <text evidence="1">The sequence shown here is derived from an EMBL/GenBank/DDBJ whole genome shotgun (WGS) entry which is preliminary data.</text>
</comment>
<dbReference type="Proteomes" id="UP000305524">
    <property type="component" value="Unassembled WGS sequence"/>
</dbReference>
<sequence>MANTEATIVIVCILVDKVNKKGYLFLNAPGNEITLAVKEYVILYVVFLKSEIVYKNTILVVEVFFKGPVARVGPF</sequence>
<dbReference type="EMBL" id="SZOD01000208">
    <property type="protein sequence ID" value="TKI85362.1"/>
    <property type="molecule type" value="Genomic_DNA"/>
</dbReference>
<protein>
    <submittedName>
        <fullName evidence="1">Uncharacterized protein</fullName>
    </submittedName>
</protein>